<evidence type="ECO:0000313" key="2">
    <source>
        <dbReference type="Proteomes" id="UP000184516"/>
    </source>
</evidence>
<dbReference type="AlphaFoldDB" id="A0A1M5IF04"/>
<proteinExistence type="predicted"/>
<dbReference type="OrthoDB" id="9804622at2"/>
<accession>A0A1M5IF04</accession>
<evidence type="ECO:0000313" key="1">
    <source>
        <dbReference type="EMBL" id="SHG26918.1"/>
    </source>
</evidence>
<dbReference type="STRING" id="468056.SAMN05443549_10361"/>
<dbReference type="EMBL" id="FQWB01000003">
    <property type="protein sequence ID" value="SHG26918.1"/>
    <property type="molecule type" value="Genomic_DNA"/>
</dbReference>
<dbReference type="RefSeq" id="WP_073369648.1">
    <property type="nucleotide sequence ID" value="NZ_FQWB01000003.1"/>
</dbReference>
<gene>
    <name evidence="1" type="ORF">SAMN05443549_10361</name>
</gene>
<organism evidence="1 2">
    <name type="scientific">Flavobacterium fluvii</name>
    <dbReference type="NCBI Taxonomy" id="468056"/>
    <lineage>
        <taxon>Bacteria</taxon>
        <taxon>Pseudomonadati</taxon>
        <taxon>Bacteroidota</taxon>
        <taxon>Flavobacteriia</taxon>
        <taxon>Flavobacteriales</taxon>
        <taxon>Flavobacteriaceae</taxon>
        <taxon>Flavobacterium</taxon>
    </lineage>
</organism>
<reference evidence="2" key="1">
    <citation type="submission" date="2016-11" db="EMBL/GenBank/DDBJ databases">
        <authorList>
            <person name="Varghese N."/>
            <person name="Submissions S."/>
        </authorList>
    </citation>
    <scope>NUCLEOTIDE SEQUENCE [LARGE SCALE GENOMIC DNA]</scope>
    <source>
        <strain evidence="2">DSM 19978</strain>
    </source>
</reference>
<protein>
    <submittedName>
        <fullName evidence="1">Uncharacterized protein</fullName>
    </submittedName>
</protein>
<name>A0A1M5IF04_9FLAO</name>
<dbReference type="Proteomes" id="UP000184516">
    <property type="component" value="Unassembled WGS sequence"/>
</dbReference>
<sequence>MKTINDNQYLKENEHLRTKCIVYMPMFSICSVHGYLNGEHEYCPKCDNTLIKLDEKILKSIN</sequence>
<keyword evidence="2" id="KW-1185">Reference proteome</keyword>